<feature type="region of interest" description="Disordered" evidence="1">
    <location>
        <begin position="121"/>
        <end position="152"/>
    </location>
</feature>
<organism evidence="2 3">
    <name type="scientific">Hypocrea atroviridis (strain ATCC 20476 / IMI 206040)</name>
    <name type="common">Trichoderma atroviride</name>
    <dbReference type="NCBI Taxonomy" id="452589"/>
    <lineage>
        <taxon>Eukaryota</taxon>
        <taxon>Fungi</taxon>
        <taxon>Dikarya</taxon>
        <taxon>Ascomycota</taxon>
        <taxon>Pezizomycotina</taxon>
        <taxon>Sordariomycetes</taxon>
        <taxon>Hypocreomycetidae</taxon>
        <taxon>Hypocreales</taxon>
        <taxon>Hypocreaceae</taxon>
        <taxon>Trichoderma</taxon>
    </lineage>
</organism>
<dbReference type="EMBL" id="ABDG02000029">
    <property type="protein sequence ID" value="EHK39828.1"/>
    <property type="molecule type" value="Genomic_DNA"/>
</dbReference>
<protein>
    <submittedName>
        <fullName evidence="2">Uncharacterized protein</fullName>
    </submittedName>
</protein>
<gene>
    <name evidence="2" type="ORF">TRIATDRAFT_260435</name>
</gene>
<keyword evidence="3" id="KW-1185">Reference proteome</keyword>
<dbReference type="Proteomes" id="UP000005426">
    <property type="component" value="Unassembled WGS sequence"/>
</dbReference>
<dbReference type="HOGENOM" id="CLU_1547800_0_0_1"/>
<comment type="caution">
    <text evidence="2">The sequence shown here is derived from an EMBL/GenBank/DDBJ whole genome shotgun (WGS) entry which is preliminary data.</text>
</comment>
<proteinExistence type="predicted"/>
<evidence type="ECO:0000313" key="3">
    <source>
        <dbReference type="Proteomes" id="UP000005426"/>
    </source>
</evidence>
<accession>G9PBT4</accession>
<evidence type="ECO:0000313" key="2">
    <source>
        <dbReference type="EMBL" id="EHK39828.1"/>
    </source>
</evidence>
<dbReference type="AlphaFoldDB" id="G9PBT4"/>
<name>G9PBT4_HYPAI</name>
<sequence length="173" mass="19356">MLDTGAPNKIFWPGKKATVNANAHSQTRAKALEQIVHDAYNRRTRATRYRVRHWAQLLKPVSRVITEVHAARLFCIIVVIIFGVAADVEHRRLERTKQNTAATTPLGGDGPSLMERGTRMRQRASERETWSPVRAKAVSSDPATSHAPRKHILAPDRITASLDCAQHAGWKQV</sequence>
<reference evidence="2 3" key="1">
    <citation type="journal article" date="2011" name="Genome Biol.">
        <title>Comparative genome sequence analysis underscores mycoparasitism as the ancestral life style of Trichoderma.</title>
        <authorList>
            <person name="Kubicek C.P."/>
            <person name="Herrera-Estrella A."/>
            <person name="Seidl-Seiboth V."/>
            <person name="Martinez D.A."/>
            <person name="Druzhinina I.S."/>
            <person name="Thon M."/>
            <person name="Zeilinger S."/>
            <person name="Casas-Flores S."/>
            <person name="Horwitz B.A."/>
            <person name="Mukherjee P.K."/>
            <person name="Mukherjee M."/>
            <person name="Kredics L."/>
            <person name="Alcaraz L.D."/>
            <person name="Aerts A."/>
            <person name="Antal Z."/>
            <person name="Atanasova L."/>
            <person name="Cervantes-Badillo M.G."/>
            <person name="Challacombe J."/>
            <person name="Chertkov O."/>
            <person name="McCluskey K."/>
            <person name="Coulpier F."/>
            <person name="Deshpande N."/>
            <person name="von Doehren H."/>
            <person name="Ebbole D.J."/>
            <person name="Esquivel-Naranjo E.U."/>
            <person name="Fekete E."/>
            <person name="Flipphi M."/>
            <person name="Glaser F."/>
            <person name="Gomez-Rodriguez E.Y."/>
            <person name="Gruber S."/>
            <person name="Han C."/>
            <person name="Henrissat B."/>
            <person name="Hermosa R."/>
            <person name="Hernandez-Onate M."/>
            <person name="Karaffa L."/>
            <person name="Kosti I."/>
            <person name="Le Crom S."/>
            <person name="Lindquist E."/>
            <person name="Lucas S."/>
            <person name="Luebeck M."/>
            <person name="Luebeck P.S."/>
            <person name="Margeot A."/>
            <person name="Metz B."/>
            <person name="Misra M."/>
            <person name="Nevalainen H."/>
            <person name="Omann M."/>
            <person name="Packer N."/>
            <person name="Perrone G."/>
            <person name="Uresti-Rivera E.E."/>
            <person name="Salamov A."/>
            <person name="Schmoll M."/>
            <person name="Seiboth B."/>
            <person name="Shapiro H."/>
            <person name="Sukno S."/>
            <person name="Tamayo-Ramos J.A."/>
            <person name="Tisch D."/>
            <person name="Wiest A."/>
            <person name="Wilkinson H.H."/>
            <person name="Zhang M."/>
            <person name="Coutinho P.M."/>
            <person name="Kenerley C.M."/>
            <person name="Monte E."/>
            <person name="Baker S.E."/>
            <person name="Grigoriev I.V."/>
        </authorList>
    </citation>
    <scope>NUCLEOTIDE SEQUENCE [LARGE SCALE GENOMIC DNA]</scope>
    <source>
        <strain evidence="3">ATCC 20476 / IMI 206040</strain>
    </source>
</reference>
<evidence type="ECO:0000256" key="1">
    <source>
        <dbReference type="SAM" id="MobiDB-lite"/>
    </source>
</evidence>